<accession>A0A2B8B5N1</accession>
<evidence type="ECO:0000313" key="2">
    <source>
        <dbReference type="Proteomes" id="UP000225379"/>
    </source>
</evidence>
<sequence length="68" mass="6663">MSRRSTSRRPASRRLLPLAALLLLGGSLTGCGAVTGVASGAASIAGTAVDVVGTVAETSVDVVTAPLR</sequence>
<gene>
    <name evidence="1" type="ORF">CRT60_23270</name>
</gene>
<dbReference type="EMBL" id="PDKW01000043">
    <property type="protein sequence ID" value="PGH52863.1"/>
    <property type="molecule type" value="Genomic_DNA"/>
</dbReference>
<dbReference type="RefSeq" id="WP_098738962.1">
    <property type="nucleotide sequence ID" value="NZ_PDKW01000043.1"/>
</dbReference>
<protein>
    <submittedName>
        <fullName evidence="1">Uncharacterized protein</fullName>
    </submittedName>
</protein>
<dbReference type="Proteomes" id="UP000225379">
    <property type="component" value="Unassembled WGS sequence"/>
</dbReference>
<name>A0A2B8B5N1_9PROT</name>
<dbReference type="AlphaFoldDB" id="A0A2B8B5N1"/>
<organism evidence="1 2">
    <name type="scientific">Azospirillum palustre</name>
    <dbReference type="NCBI Taxonomy" id="2044885"/>
    <lineage>
        <taxon>Bacteria</taxon>
        <taxon>Pseudomonadati</taxon>
        <taxon>Pseudomonadota</taxon>
        <taxon>Alphaproteobacteria</taxon>
        <taxon>Rhodospirillales</taxon>
        <taxon>Azospirillaceae</taxon>
        <taxon>Azospirillum</taxon>
    </lineage>
</organism>
<dbReference type="PROSITE" id="PS51257">
    <property type="entry name" value="PROKAR_LIPOPROTEIN"/>
    <property type="match status" value="1"/>
</dbReference>
<proteinExistence type="predicted"/>
<evidence type="ECO:0000313" key="1">
    <source>
        <dbReference type="EMBL" id="PGH52863.1"/>
    </source>
</evidence>
<reference evidence="2" key="1">
    <citation type="submission" date="2017-10" db="EMBL/GenBank/DDBJ databases">
        <authorList>
            <person name="Kravchenko I.K."/>
            <person name="Grouzdev D.S."/>
        </authorList>
    </citation>
    <scope>NUCLEOTIDE SEQUENCE [LARGE SCALE GENOMIC DNA]</scope>
    <source>
        <strain evidence="2">B2</strain>
    </source>
</reference>
<keyword evidence="2" id="KW-1185">Reference proteome</keyword>
<comment type="caution">
    <text evidence="1">The sequence shown here is derived from an EMBL/GenBank/DDBJ whole genome shotgun (WGS) entry which is preliminary data.</text>
</comment>